<name>A0A8S5LT77_9CAUD</name>
<evidence type="ECO:0000256" key="2">
    <source>
        <dbReference type="ARBA" id="ARBA00023219"/>
    </source>
</evidence>
<dbReference type="Gene3D" id="1.10.10.1400">
    <property type="entry name" value="Terminase, small subunit, N-terminal DNA-binding domain, HTH motif"/>
    <property type="match status" value="1"/>
</dbReference>
<keyword evidence="2" id="KW-0231">Viral genome packaging</keyword>
<organism evidence="3">
    <name type="scientific">Siphoviridae sp. ctxBC2</name>
    <dbReference type="NCBI Taxonomy" id="2826518"/>
    <lineage>
        <taxon>Viruses</taxon>
        <taxon>Duplodnaviria</taxon>
        <taxon>Heunggongvirae</taxon>
        <taxon>Uroviricota</taxon>
        <taxon>Caudoviricetes</taxon>
    </lineage>
</organism>
<reference evidence="3" key="1">
    <citation type="journal article" date="2021" name="Proc. Natl. Acad. Sci. U.S.A.">
        <title>A Catalog of Tens of Thousands of Viruses from Human Metagenomes Reveals Hidden Associations with Chronic Diseases.</title>
        <authorList>
            <person name="Tisza M.J."/>
            <person name="Buck C.B."/>
        </authorList>
    </citation>
    <scope>NUCLEOTIDE SEQUENCE</scope>
    <source>
        <strain evidence="3">CtxBC2</strain>
    </source>
</reference>
<dbReference type="GO" id="GO:0051276">
    <property type="term" value="P:chromosome organization"/>
    <property type="evidence" value="ECO:0007669"/>
    <property type="project" value="InterPro"/>
</dbReference>
<sequence>MDYCKVSSFFLINFDCVFVVVFKRISSSPKFLASRDGCFYYVLKVVSPMTEKQKIFADEYLIDLNATRAYRVAYPSVKKEESAASAAARMLRNVKVAKYITERMEERQRRTEITQDMVLQELAAIAFARVTDYVSVMGGMAQVKDTDQLSDSQIAAIAGIKETQNGIEVKLGSKEKTLELLGRHLGMWNDKLDVAGDMDMKIVVDYGDGDETS</sequence>
<dbReference type="Pfam" id="PF03592">
    <property type="entry name" value="Terminase_2"/>
    <property type="match status" value="1"/>
</dbReference>
<proteinExistence type="predicted"/>
<evidence type="ECO:0000313" key="3">
    <source>
        <dbReference type="EMBL" id="DAD73237.1"/>
    </source>
</evidence>
<protein>
    <submittedName>
        <fullName evidence="3">Terminase small subunit</fullName>
    </submittedName>
</protein>
<dbReference type="InterPro" id="IPR052404">
    <property type="entry name" value="SPP1-like_terminase"/>
</dbReference>
<dbReference type="InterPro" id="IPR038713">
    <property type="entry name" value="Terminase_Gp1_N_sf"/>
</dbReference>
<dbReference type="InterPro" id="IPR005335">
    <property type="entry name" value="Terminase_ssu"/>
</dbReference>
<accession>A0A8S5LT77</accession>
<dbReference type="EMBL" id="BK014733">
    <property type="protein sequence ID" value="DAD73237.1"/>
    <property type="molecule type" value="Genomic_DNA"/>
</dbReference>
<dbReference type="PANTHER" id="PTHR41328:SF2">
    <property type="entry name" value="TERMINASE SMALL SUBUNIT"/>
    <property type="match status" value="1"/>
</dbReference>
<dbReference type="PANTHER" id="PTHR41328">
    <property type="entry name" value="TERMINASE SMALL SUBUNIT-RELATED"/>
    <property type="match status" value="1"/>
</dbReference>
<evidence type="ECO:0000256" key="1">
    <source>
        <dbReference type="ARBA" id="ARBA00022612"/>
    </source>
</evidence>
<keyword evidence="1" id="KW-1188">Viral release from host cell</keyword>